<dbReference type="OrthoDB" id="6359816at2759"/>
<dbReference type="InterPro" id="IPR011333">
    <property type="entry name" value="SKP1/BTB/POZ_sf"/>
</dbReference>
<dbReference type="SMART" id="SM00225">
    <property type="entry name" value="BTB"/>
    <property type="match status" value="1"/>
</dbReference>
<dbReference type="InterPro" id="IPR052664">
    <property type="entry name" value="BTB-MATH_domain_protein"/>
</dbReference>
<dbReference type="CDD" id="cd00121">
    <property type="entry name" value="MATH"/>
    <property type="match status" value="1"/>
</dbReference>
<proteinExistence type="predicted"/>
<dbReference type="InterPro" id="IPR008974">
    <property type="entry name" value="TRAF-like"/>
</dbReference>
<reference evidence="3" key="1">
    <citation type="submission" date="2017-10" db="EMBL/GenBank/DDBJ databases">
        <title>Rapid genome shrinkage in a self-fertile nematode reveals novel sperm competition proteins.</title>
        <authorList>
            <person name="Yin D."/>
            <person name="Schwarz E.M."/>
            <person name="Thomas C.G."/>
            <person name="Felde R.L."/>
            <person name="Korf I.F."/>
            <person name="Cutter A.D."/>
            <person name="Schartner C.M."/>
            <person name="Ralston E.J."/>
            <person name="Meyer B.J."/>
            <person name="Haag E.S."/>
        </authorList>
    </citation>
    <scope>NUCLEOTIDE SEQUENCE [LARGE SCALE GENOMIC DNA]</scope>
    <source>
        <strain evidence="3">JU1422</strain>
    </source>
</reference>
<sequence length="308" mass="36169">MTEKEFTLKYLFQNVGKLEDEQELDSPEEEHFGVKWSINMQKHNKDLSIYLYANVTENQKISVDYIGEIVLINMQKRHLMSASSCVFKYNREFRCCYSIPGWEIWENELYDDGILQVEIHVRITKMLGFPKLRIGFPRKELRSFGEEMQQFSDVILKIEERKFHVSKLYLSSHSPYFATLFLGRFQESEKSEIELRDVDSQDFQCYLEVLYGENGIESDTVEGILSVADMYDTPLTVKKCEEFLVRESKMELKKKLELAGNYRLEELKKLCLDLVKSKDDIRSVILENPSQMDPEILAGLLQKALDFN</sequence>
<dbReference type="PANTHER" id="PTHR22743">
    <property type="entry name" value="MEPRIN/TRAF-LIKE MATH FAMILY-C.ELEGANS"/>
    <property type="match status" value="1"/>
</dbReference>
<dbReference type="InterPro" id="IPR000210">
    <property type="entry name" value="BTB/POZ_dom"/>
</dbReference>
<dbReference type="PROSITE" id="PS50097">
    <property type="entry name" value="BTB"/>
    <property type="match status" value="1"/>
</dbReference>
<dbReference type="Pfam" id="PF00651">
    <property type="entry name" value="BTB"/>
    <property type="match status" value="1"/>
</dbReference>
<feature type="domain" description="BTB" evidence="1">
    <location>
        <begin position="152"/>
        <end position="211"/>
    </location>
</feature>
<dbReference type="SUPFAM" id="SSF49599">
    <property type="entry name" value="TRAF domain-like"/>
    <property type="match status" value="1"/>
</dbReference>
<dbReference type="CDD" id="cd18186">
    <property type="entry name" value="BTB_POZ_ZBTB_KLHL-like"/>
    <property type="match status" value="1"/>
</dbReference>
<dbReference type="InterPro" id="IPR002083">
    <property type="entry name" value="MATH/TRAF_dom"/>
</dbReference>
<dbReference type="Pfam" id="PF00917">
    <property type="entry name" value="MATH"/>
    <property type="match status" value="1"/>
</dbReference>
<evidence type="ECO:0000313" key="2">
    <source>
        <dbReference type="EMBL" id="PIC48534.1"/>
    </source>
</evidence>
<dbReference type="STRING" id="1611254.A0A2G5V9S2"/>
<dbReference type="SUPFAM" id="SSF54695">
    <property type="entry name" value="POZ domain"/>
    <property type="match status" value="1"/>
</dbReference>
<protein>
    <recommendedName>
        <fullName evidence="1">BTB domain-containing protein</fullName>
    </recommendedName>
</protein>
<organism evidence="2 3">
    <name type="scientific">Caenorhabditis nigoni</name>
    <dbReference type="NCBI Taxonomy" id="1611254"/>
    <lineage>
        <taxon>Eukaryota</taxon>
        <taxon>Metazoa</taxon>
        <taxon>Ecdysozoa</taxon>
        <taxon>Nematoda</taxon>
        <taxon>Chromadorea</taxon>
        <taxon>Rhabditida</taxon>
        <taxon>Rhabditina</taxon>
        <taxon>Rhabditomorpha</taxon>
        <taxon>Rhabditoidea</taxon>
        <taxon>Rhabditidae</taxon>
        <taxon>Peloderinae</taxon>
        <taxon>Caenorhabditis</taxon>
    </lineage>
</organism>
<dbReference type="Proteomes" id="UP000230233">
    <property type="component" value="Chromosome II"/>
</dbReference>
<dbReference type="Gene3D" id="2.60.210.10">
    <property type="entry name" value="Apoptosis, Tumor Necrosis Factor Receptor Associated Protein 2, Chain A"/>
    <property type="match status" value="1"/>
</dbReference>
<dbReference type="PANTHER" id="PTHR22743:SF165">
    <property type="entry name" value="BTB AND MATH DOMAIN CONTAINING-RELATED"/>
    <property type="match status" value="1"/>
</dbReference>
<dbReference type="EMBL" id="PDUG01000002">
    <property type="protein sequence ID" value="PIC48534.1"/>
    <property type="molecule type" value="Genomic_DNA"/>
</dbReference>
<dbReference type="Gene3D" id="3.30.710.10">
    <property type="entry name" value="Potassium Channel Kv1.1, Chain A"/>
    <property type="match status" value="1"/>
</dbReference>
<keyword evidence="3" id="KW-1185">Reference proteome</keyword>
<gene>
    <name evidence="2" type="primary">Cnig_chr_II.g7470</name>
    <name evidence="2" type="ORF">B9Z55_007470</name>
</gene>
<evidence type="ECO:0000313" key="3">
    <source>
        <dbReference type="Proteomes" id="UP000230233"/>
    </source>
</evidence>
<dbReference type="SMART" id="SM00061">
    <property type="entry name" value="MATH"/>
    <property type="match status" value="1"/>
</dbReference>
<name>A0A2G5V9S2_9PELO</name>
<comment type="caution">
    <text evidence="2">The sequence shown here is derived from an EMBL/GenBank/DDBJ whole genome shotgun (WGS) entry which is preliminary data.</text>
</comment>
<accession>A0A2G5V9S2</accession>
<evidence type="ECO:0000259" key="1">
    <source>
        <dbReference type="PROSITE" id="PS50097"/>
    </source>
</evidence>
<dbReference type="AlphaFoldDB" id="A0A2G5V9S2"/>